<name>A0A495J2L1_9SPHI</name>
<dbReference type="Proteomes" id="UP000268007">
    <property type="component" value="Unassembled WGS sequence"/>
</dbReference>
<sequence>MSTATTEIKPLSKDAIVSRCLNMVTDNQYSLLNTKNPKEIRRFEYNVAFYGGIAKYLTEVQEPKVININIQHLVKEIVTTNFASVDAERELTEMLLRVVKNAEANI</sequence>
<protein>
    <submittedName>
        <fullName evidence="1">Uncharacterized protein</fullName>
    </submittedName>
</protein>
<organism evidence="1 2">
    <name type="scientific">Mucilaginibacter gracilis</name>
    <dbReference type="NCBI Taxonomy" id="423350"/>
    <lineage>
        <taxon>Bacteria</taxon>
        <taxon>Pseudomonadati</taxon>
        <taxon>Bacteroidota</taxon>
        <taxon>Sphingobacteriia</taxon>
        <taxon>Sphingobacteriales</taxon>
        <taxon>Sphingobacteriaceae</taxon>
        <taxon>Mucilaginibacter</taxon>
    </lineage>
</organism>
<reference evidence="1 2" key="1">
    <citation type="submission" date="2018-10" db="EMBL/GenBank/DDBJ databases">
        <title>Genomic Encyclopedia of Archaeal and Bacterial Type Strains, Phase II (KMG-II): from individual species to whole genera.</title>
        <authorList>
            <person name="Goeker M."/>
        </authorList>
    </citation>
    <scope>NUCLEOTIDE SEQUENCE [LARGE SCALE GENOMIC DNA]</scope>
    <source>
        <strain evidence="1 2">DSM 18602</strain>
    </source>
</reference>
<proteinExistence type="predicted"/>
<gene>
    <name evidence="1" type="ORF">BDD43_3417</name>
</gene>
<dbReference type="EMBL" id="RBKU01000001">
    <property type="protein sequence ID" value="RKR83215.1"/>
    <property type="molecule type" value="Genomic_DNA"/>
</dbReference>
<dbReference type="AlphaFoldDB" id="A0A495J2L1"/>
<evidence type="ECO:0000313" key="1">
    <source>
        <dbReference type="EMBL" id="RKR83215.1"/>
    </source>
</evidence>
<comment type="caution">
    <text evidence="1">The sequence shown here is derived from an EMBL/GenBank/DDBJ whole genome shotgun (WGS) entry which is preliminary data.</text>
</comment>
<keyword evidence="2" id="KW-1185">Reference proteome</keyword>
<evidence type="ECO:0000313" key="2">
    <source>
        <dbReference type="Proteomes" id="UP000268007"/>
    </source>
</evidence>
<dbReference type="RefSeq" id="WP_121198736.1">
    <property type="nucleotide sequence ID" value="NZ_RBKU01000001.1"/>
</dbReference>
<accession>A0A495J2L1</accession>